<evidence type="ECO:0000256" key="3">
    <source>
        <dbReference type="ARBA" id="ARBA00023027"/>
    </source>
</evidence>
<organism evidence="7 8">
    <name type="scientific">Desulfocapsa sulfexigens (strain DSM 10523 / SB164P1)</name>
    <dbReference type="NCBI Taxonomy" id="1167006"/>
    <lineage>
        <taxon>Bacteria</taxon>
        <taxon>Pseudomonadati</taxon>
        <taxon>Thermodesulfobacteriota</taxon>
        <taxon>Desulfobulbia</taxon>
        <taxon>Desulfobulbales</taxon>
        <taxon>Desulfocapsaceae</taxon>
        <taxon>Desulfocapsa</taxon>
    </lineage>
</organism>
<accession>M1P6D0</accession>
<feature type="domain" description="D-isomer specific 2-hydroxyacid dehydrogenase catalytic" evidence="5">
    <location>
        <begin position="23"/>
        <end position="303"/>
    </location>
</feature>
<evidence type="ECO:0000259" key="5">
    <source>
        <dbReference type="Pfam" id="PF00389"/>
    </source>
</evidence>
<dbReference type="InterPro" id="IPR006139">
    <property type="entry name" value="D-isomer_2_OHA_DH_cat_dom"/>
</dbReference>
<evidence type="ECO:0000256" key="2">
    <source>
        <dbReference type="ARBA" id="ARBA00023002"/>
    </source>
</evidence>
<dbReference type="GO" id="GO:0047545">
    <property type="term" value="F:(S)-2-hydroxyglutarate dehydrogenase activity"/>
    <property type="evidence" value="ECO:0007669"/>
    <property type="project" value="UniProtKB-ARBA"/>
</dbReference>
<dbReference type="STRING" id="1167006.UWK_02444"/>
<dbReference type="PANTHER" id="PTHR10996:SF178">
    <property type="entry name" value="2-HYDROXYACID DEHYDROGENASE YGL185C-RELATED"/>
    <property type="match status" value="1"/>
</dbReference>
<reference evidence="8" key="1">
    <citation type="journal article" date="2013" name="Stand. Genomic Sci.">
        <title>Complete genome sequence of Desulfocapsa sulfexigens, a marine deltaproteobacterium specialized in disproportionating inorganic sulfur compounds.</title>
        <authorList>
            <person name="Finster K.W."/>
            <person name="Kjeldsen K.U."/>
            <person name="Kube M."/>
            <person name="Reinhardt R."/>
            <person name="Mussmann M."/>
            <person name="Amann R."/>
            <person name="Schreiber L."/>
        </authorList>
    </citation>
    <scope>NUCLEOTIDE SEQUENCE [LARGE SCALE GENOMIC DNA]</scope>
    <source>
        <strain evidence="8">DSM 10523 / SB164P1</strain>
    </source>
</reference>
<dbReference type="Pfam" id="PF02826">
    <property type="entry name" value="2-Hacid_dh_C"/>
    <property type="match status" value="1"/>
</dbReference>
<dbReference type="HOGENOM" id="CLU_019796_1_3_7"/>
<dbReference type="GO" id="GO:0030267">
    <property type="term" value="F:glyoxylate reductase (NADPH) activity"/>
    <property type="evidence" value="ECO:0007669"/>
    <property type="project" value="TreeGrafter"/>
</dbReference>
<dbReference type="KEGG" id="dsf:UWK_02444"/>
<evidence type="ECO:0000256" key="1">
    <source>
        <dbReference type="ARBA" id="ARBA00005854"/>
    </source>
</evidence>
<dbReference type="FunFam" id="3.40.50.720:FF:000041">
    <property type="entry name" value="D-3-phosphoglycerate dehydrogenase"/>
    <property type="match status" value="1"/>
</dbReference>
<keyword evidence="2 4" id="KW-0560">Oxidoreductase</keyword>
<dbReference type="Proteomes" id="UP000011721">
    <property type="component" value="Chromosome"/>
</dbReference>
<dbReference type="GO" id="GO:0051287">
    <property type="term" value="F:NAD binding"/>
    <property type="evidence" value="ECO:0007669"/>
    <property type="project" value="InterPro"/>
</dbReference>
<comment type="similarity">
    <text evidence="1 4">Belongs to the D-isomer specific 2-hydroxyacid dehydrogenase family.</text>
</comment>
<dbReference type="InterPro" id="IPR050223">
    <property type="entry name" value="D-isomer_2-hydroxyacid_DH"/>
</dbReference>
<dbReference type="EMBL" id="CP003985">
    <property type="protein sequence ID" value="AGF78983.1"/>
    <property type="molecule type" value="Genomic_DNA"/>
</dbReference>
<dbReference type="AlphaFoldDB" id="M1P6D0"/>
<dbReference type="PANTHER" id="PTHR10996">
    <property type="entry name" value="2-HYDROXYACID DEHYDROGENASE-RELATED"/>
    <property type="match status" value="1"/>
</dbReference>
<gene>
    <name evidence="7" type="ordered locus">UWK_02444</name>
</gene>
<dbReference type="GO" id="GO:0005829">
    <property type="term" value="C:cytosol"/>
    <property type="evidence" value="ECO:0007669"/>
    <property type="project" value="TreeGrafter"/>
</dbReference>
<dbReference type="GO" id="GO:0006564">
    <property type="term" value="P:L-serine biosynthetic process"/>
    <property type="evidence" value="ECO:0007669"/>
    <property type="project" value="UniProtKB-ARBA"/>
</dbReference>
<dbReference type="SUPFAM" id="SSF52283">
    <property type="entry name" value="Formate/glycerate dehydrogenase catalytic domain-like"/>
    <property type="match status" value="1"/>
</dbReference>
<protein>
    <submittedName>
        <fullName evidence="7">Phosphoglycerate dehydrogenase-like oxidoreductase</fullName>
    </submittedName>
</protein>
<dbReference type="SUPFAM" id="SSF51735">
    <property type="entry name" value="NAD(P)-binding Rossmann-fold domains"/>
    <property type="match status" value="1"/>
</dbReference>
<evidence type="ECO:0000259" key="6">
    <source>
        <dbReference type="Pfam" id="PF02826"/>
    </source>
</evidence>
<name>M1P6D0_DESSD</name>
<dbReference type="GO" id="GO:0004617">
    <property type="term" value="F:phosphoglycerate dehydrogenase activity"/>
    <property type="evidence" value="ECO:0007669"/>
    <property type="project" value="UniProtKB-ARBA"/>
</dbReference>
<evidence type="ECO:0000313" key="7">
    <source>
        <dbReference type="EMBL" id="AGF78983.1"/>
    </source>
</evidence>
<keyword evidence="3" id="KW-0520">NAD</keyword>
<dbReference type="InterPro" id="IPR036291">
    <property type="entry name" value="NAD(P)-bd_dom_sf"/>
</dbReference>
<dbReference type="Pfam" id="PF00389">
    <property type="entry name" value="2-Hacid_dh"/>
    <property type="match status" value="1"/>
</dbReference>
<proteinExistence type="inferred from homology"/>
<dbReference type="PATRIC" id="fig|1167006.5.peg.2654"/>
<dbReference type="Gene3D" id="3.40.50.720">
    <property type="entry name" value="NAD(P)-binding Rossmann-like Domain"/>
    <property type="match status" value="2"/>
</dbReference>
<dbReference type="OrthoDB" id="9793626at2"/>
<keyword evidence="8" id="KW-1185">Reference proteome</keyword>
<dbReference type="RefSeq" id="WP_015404669.1">
    <property type="nucleotide sequence ID" value="NC_020304.1"/>
</dbReference>
<dbReference type="PROSITE" id="PS00671">
    <property type="entry name" value="D_2_HYDROXYACID_DH_3"/>
    <property type="match status" value="1"/>
</dbReference>
<dbReference type="InterPro" id="IPR006140">
    <property type="entry name" value="D-isomer_DH_NAD-bd"/>
</dbReference>
<dbReference type="CDD" id="cd12172">
    <property type="entry name" value="PGDH_like_2"/>
    <property type="match status" value="1"/>
</dbReference>
<dbReference type="GO" id="GO:0016618">
    <property type="term" value="F:hydroxypyruvate reductase [NAD(P)H] activity"/>
    <property type="evidence" value="ECO:0007669"/>
    <property type="project" value="TreeGrafter"/>
</dbReference>
<evidence type="ECO:0000313" key="8">
    <source>
        <dbReference type="Proteomes" id="UP000011721"/>
    </source>
</evidence>
<dbReference type="eggNOG" id="COG0111">
    <property type="taxonomic scope" value="Bacteria"/>
</dbReference>
<feature type="domain" description="D-isomer specific 2-hydroxyacid dehydrogenase NAD-binding" evidence="6">
    <location>
        <begin position="115"/>
        <end position="286"/>
    </location>
</feature>
<evidence type="ECO:0000256" key="4">
    <source>
        <dbReference type="RuleBase" id="RU003719"/>
    </source>
</evidence>
<sequence length="310" mass="33847">MNTTAKVAVCSRSFSLNTVLREELLQRYKNVNFNDIGAKLEGKVLVDFLRGHDKAITALEVIGEEVLSQLPELTVISKYGVGLDMIDMNAMKKYGIKLGWTGGVNRRSVSELVISFAIALLRHVVAANREVLSGTWRQHMGGYLSGRTVGIIGCGYIGKDLVKMLQPFDCPILVNDILDYSEFYDQYNVKAVSVGELLTQSDVVTLHVPLDDSTRNILTAERLALMKADAILINAARGGLVDEQALKEMLQTGRLAAAAFDVFAVEPPQDQELLELSNFIVTPHIGGSAREAILAMGRAAIEGLDNNNIV</sequence>
<dbReference type="InterPro" id="IPR029753">
    <property type="entry name" value="D-isomer_DH_CS"/>
</dbReference>